<dbReference type="SMART" id="SM00093">
    <property type="entry name" value="SERPIN"/>
    <property type="match status" value="1"/>
</dbReference>
<comment type="similarity">
    <text evidence="1 2">Belongs to the serpin family.</text>
</comment>
<gene>
    <name evidence="5" type="ORF">Ahy_A01g003859</name>
</gene>
<dbReference type="InterPro" id="IPR042178">
    <property type="entry name" value="Serpin_sf_1"/>
</dbReference>
<evidence type="ECO:0000313" key="5">
    <source>
        <dbReference type="EMBL" id="RYR79002.1"/>
    </source>
</evidence>
<evidence type="ECO:0000256" key="3">
    <source>
        <dbReference type="SAM" id="MobiDB-lite"/>
    </source>
</evidence>
<dbReference type="PROSITE" id="PS00284">
    <property type="entry name" value="SERPIN"/>
    <property type="match status" value="1"/>
</dbReference>
<evidence type="ECO:0000256" key="2">
    <source>
        <dbReference type="RuleBase" id="RU000411"/>
    </source>
</evidence>
<dbReference type="InterPro" id="IPR023795">
    <property type="entry name" value="Serpin_CS"/>
</dbReference>
<dbReference type="InterPro" id="IPR036186">
    <property type="entry name" value="Serpin_sf"/>
</dbReference>
<proteinExistence type="inferred from homology"/>
<dbReference type="AlphaFoldDB" id="A0A445EUJ3"/>
<accession>A0A445EUJ3</accession>
<name>A0A445EUJ3_ARAHY</name>
<dbReference type="PANTHER" id="PTHR11461:SF211">
    <property type="entry name" value="GH10112P-RELATED"/>
    <property type="match status" value="1"/>
</dbReference>
<feature type="compositionally biased region" description="Low complexity" evidence="3">
    <location>
        <begin position="8"/>
        <end position="19"/>
    </location>
</feature>
<dbReference type="STRING" id="3818.A0A445EUJ3"/>
<feature type="region of interest" description="Disordered" evidence="3">
    <location>
        <begin position="1"/>
        <end position="25"/>
    </location>
</feature>
<dbReference type="Proteomes" id="UP000289738">
    <property type="component" value="Chromosome A01"/>
</dbReference>
<protein>
    <recommendedName>
        <fullName evidence="4">Serpin domain-containing protein</fullName>
    </recommendedName>
</protein>
<dbReference type="GO" id="GO:0004867">
    <property type="term" value="F:serine-type endopeptidase inhibitor activity"/>
    <property type="evidence" value="ECO:0007669"/>
    <property type="project" value="InterPro"/>
</dbReference>
<dbReference type="InterPro" id="IPR000215">
    <property type="entry name" value="Serpin_fam"/>
</dbReference>
<dbReference type="InterPro" id="IPR042185">
    <property type="entry name" value="Serpin_sf_2"/>
</dbReference>
<feature type="domain" description="Serpin" evidence="4">
    <location>
        <begin position="34"/>
        <end position="417"/>
    </location>
</feature>
<dbReference type="InterPro" id="IPR023796">
    <property type="entry name" value="Serpin_dom"/>
</dbReference>
<organism evidence="5 6">
    <name type="scientific">Arachis hypogaea</name>
    <name type="common">Peanut</name>
    <dbReference type="NCBI Taxonomy" id="3818"/>
    <lineage>
        <taxon>Eukaryota</taxon>
        <taxon>Viridiplantae</taxon>
        <taxon>Streptophyta</taxon>
        <taxon>Embryophyta</taxon>
        <taxon>Tracheophyta</taxon>
        <taxon>Spermatophyta</taxon>
        <taxon>Magnoliopsida</taxon>
        <taxon>eudicotyledons</taxon>
        <taxon>Gunneridae</taxon>
        <taxon>Pentapetalae</taxon>
        <taxon>rosids</taxon>
        <taxon>fabids</taxon>
        <taxon>Fabales</taxon>
        <taxon>Fabaceae</taxon>
        <taxon>Papilionoideae</taxon>
        <taxon>50 kb inversion clade</taxon>
        <taxon>dalbergioids sensu lato</taxon>
        <taxon>Dalbergieae</taxon>
        <taxon>Pterocarpus clade</taxon>
        <taxon>Arachis</taxon>
    </lineage>
</organism>
<sequence>METLSNSAPDAAATTTTTNDGEKATASQVITPEFRLANHLLLSKESGGYKNVAFSPLCIKLLLGIVAAGSNGPVCDELLSFLRSESINDLNSVATQLLSSLLVDRSSSGGPHLSFANGVWVDKTLSLKPSFSQVLENTYKPTLASLDFTNKGEVAKEINSWAERETKGVVNNIIDPYSIELKDVIMANTLYFKGLWRDSGTFREKDTQDGDFHLLDGGGSVKVPFMDGSHNHYAIAHHYQDFKVLSLNYKEASENGPKRMYAMHIFLPDEINGLPALVEKVCTESESLENMLPNGYKNLGVLKIPRFRLSFMVEASPMLKKMGLVLPFMEGALTEMVEERAAYISDIIQKCIIEVNEEGTKAVAAGRLQIPTTAGRGRRTREKPPPPFDFIADHPFLFLIREQFTGTVLFVGQVLNPLYG</sequence>
<dbReference type="Pfam" id="PF00079">
    <property type="entry name" value="Serpin"/>
    <property type="match status" value="1"/>
</dbReference>
<dbReference type="EMBL" id="SDMP01000001">
    <property type="protein sequence ID" value="RYR79002.1"/>
    <property type="molecule type" value="Genomic_DNA"/>
</dbReference>
<comment type="caution">
    <text evidence="5">The sequence shown here is derived from an EMBL/GenBank/DDBJ whole genome shotgun (WGS) entry which is preliminary data.</text>
</comment>
<dbReference type="PANTHER" id="PTHR11461">
    <property type="entry name" value="SERINE PROTEASE INHIBITOR, SERPIN"/>
    <property type="match status" value="1"/>
</dbReference>
<dbReference type="Gene3D" id="3.30.497.10">
    <property type="entry name" value="Antithrombin, subunit I, domain 2"/>
    <property type="match status" value="1"/>
</dbReference>
<evidence type="ECO:0000256" key="1">
    <source>
        <dbReference type="ARBA" id="ARBA00009500"/>
    </source>
</evidence>
<dbReference type="GO" id="GO:0005615">
    <property type="term" value="C:extracellular space"/>
    <property type="evidence" value="ECO:0007669"/>
    <property type="project" value="InterPro"/>
</dbReference>
<dbReference type="Gene3D" id="2.30.39.10">
    <property type="entry name" value="Alpha-1-antitrypsin, domain 1"/>
    <property type="match status" value="1"/>
</dbReference>
<evidence type="ECO:0000313" key="6">
    <source>
        <dbReference type="Proteomes" id="UP000289738"/>
    </source>
</evidence>
<dbReference type="CDD" id="cd02043">
    <property type="entry name" value="serpinP_plants"/>
    <property type="match status" value="1"/>
</dbReference>
<reference evidence="5 6" key="1">
    <citation type="submission" date="2019-01" db="EMBL/GenBank/DDBJ databases">
        <title>Sequencing of cultivated peanut Arachis hypogaea provides insights into genome evolution and oil improvement.</title>
        <authorList>
            <person name="Chen X."/>
        </authorList>
    </citation>
    <scope>NUCLEOTIDE SEQUENCE [LARGE SCALE GENOMIC DNA]</scope>
    <source>
        <strain evidence="6">cv. Fuhuasheng</strain>
        <tissue evidence="5">Leaves</tissue>
    </source>
</reference>
<keyword evidence="6" id="KW-1185">Reference proteome</keyword>
<evidence type="ECO:0000259" key="4">
    <source>
        <dbReference type="SMART" id="SM00093"/>
    </source>
</evidence>
<dbReference type="SUPFAM" id="SSF56574">
    <property type="entry name" value="Serpins"/>
    <property type="match status" value="1"/>
</dbReference>